<evidence type="ECO:0000256" key="1">
    <source>
        <dbReference type="ARBA" id="ARBA00004141"/>
    </source>
</evidence>
<keyword evidence="4 5" id="KW-0472">Membrane</keyword>
<name>A0ABM8GQI6_9MICO</name>
<evidence type="ECO:0000313" key="6">
    <source>
        <dbReference type="EMBL" id="BDZ50720.1"/>
    </source>
</evidence>
<evidence type="ECO:0000256" key="3">
    <source>
        <dbReference type="ARBA" id="ARBA00022989"/>
    </source>
</evidence>
<protein>
    <recommendedName>
        <fullName evidence="8">DoxX family protein</fullName>
    </recommendedName>
</protein>
<dbReference type="Pfam" id="PF13564">
    <property type="entry name" value="DoxX_2"/>
    <property type="match status" value="1"/>
</dbReference>
<proteinExistence type="predicted"/>
<reference evidence="7" key="1">
    <citation type="journal article" date="2019" name="Int. J. Syst. Evol. Microbiol.">
        <title>The Global Catalogue of Microorganisms (GCM) 10K type strain sequencing project: providing services to taxonomists for standard genome sequencing and annotation.</title>
        <authorList>
            <consortium name="The Broad Institute Genomics Platform"/>
            <consortium name="The Broad Institute Genome Sequencing Center for Infectious Disease"/>
            <person name="Wu L."/>
            <person name="Ma J."/>
        </authorList>
    </citation>
    <scope>NUCLEOTIDE SEQUENCE [LARGE SCALE GENOMIC DNA]</scope>
    <source>
        <strain evidence="7">NBRC 108728</strain>
    </source>
</reference>
<accession>A0ABM8GQI6</accession>
<evidence type="ECO:0000256" key="4">
    <source>
        <dbReference type="ARBA" id="ARBA00023136"/>
    </source>
</evidence>
<dbReference type="EMBL" id="AP027732">
    <property type="protein sequence ID" value="BDZ50720.1"/>
    <property type="molecule type" value="Genomic_DNA"/>
</dbReference>
<evidence type="ECO:0000256" key="2">
    <source>
        <dbReference type="ARBA" id="ARBA00022692"/>
    </source>
</evidence>
<feature type="transmembrane region" description="Helical" evidence="5">
    <location>
        <begin position="6"/>
        <end position="25"/>
    </location>
</feature>
<evidence type="ECO:0000313" key="7">
    <source>
        <dbReference type="Proteomes" id="UP001321486"/>
    </source>
</evidence>
<dbReference type="RefSeq" id="WP_286343667.1">
    <property type="nucleotide sequence ID" value="NZ_AP027732.1"/>
</dbReference>
<evidence type="ECO:0008006" key="8">
    <source>
        <dbReference type="Google" id="ProtNLM"/>
    </source>
</evidence>
<gene>
    <name evidence="6" type="ORF">GCM10025867_29610</name>
</gene>
<organism evidence="6 7">
    <name type="scientific">Frondihabitans sucicola</name>
    <dbReference type="NCBI Taxonomy" id="1268041"/>
    <lineage>
        <taxon>Bacteria</taxon>
        <taxon>Bacillati</taxon>
        <taxon>Actinomycetota</taxon>
        <taxon>Actinomycetes</taxon>
        <taxon>Micrococcales</taxon>
        <taxon>Microbacteriaceae</taxon>
        <taxon>Frondihabitans</taxon>
    </lineage>
</organism>
<feature type="transmembrane region" description="Helical" evidence="5">
    <location>
        <begin position="69"/>
        <end position="90"/>
    </location>
</feature>
<comment type="subcellular location">
    <subcellularLocation>
        <location evidence="1">Membrane</location>
        <topology evidence="1">Multi-pass membrane protein</topology>
    </subcellularLocation>
</comment>
<evidence type="ECO:0000256" key="5">
    <source>
        <dbReference type="SAM" id="Phobius"/>
    </source>
</evidence>
<keyword evidence="2 5" id="KW-0812">Transmembrane</keyword>
<dbReference type="Proteomes" id="UP001321486">
    <property type="component" value="Chromosome"/>
</dbReference>
<sequence>MTTVLWILNIVLAVAFLASGIMKATQPTDALVGRGLTWAAGFQPKTVKGIGVVEIVGAVGLILPRLTGVATALTPLAAVGLFVTMIFAIVLHQRRRESYTPALVLAILSAVSAVLGFILLF</sequence>
<keyword evidence="7" id="KW-1185">Reference proteome</keyword>
<dbReference type="InterPro" id="IPR032808">
    <property type="entry name" value="DoxX"/>
</dbReference>
<feature type="transmembrane region" description="Helical" evidence="5">
    <location>
        <begin position="102"/>
        <end position="120"/>
    </location>
</feature>
<keyword evidence="3 5" id="KW-1133">Transmembrane helix</keyword>